<organism evidence="1 2">
    <name type="scientific">Capsicum annuum</name>
    <name type="common">Capsicum pepper</name>
    <dbReference type="NCBI Taxonomy" id="4072"/>
    <lineage>
        <taxon>Eukaryota</taxon>
        <taxon>Viridiplantae</taxon>
        <taxon>Streptophyta</taxon>
        <taxon>Embryophyta</taxon>
        <taxon>Tracheophyta</taxon>
        <taxon>Spermatophyta</taxon>
        <taxon>Magnoliopsida</taxon>
        <taxon>eudicotyledons</taxon>
        <taxon>Gunneridae</taxon>
        <taxon>Pentapetalae</taxon>
        <taxon>asterids</taxon>
        <taxon>lamiids</taxon>
        <taxon>Solanales</taxon>
        <taxon>Solanaceae</taxon>
        <taxon>Solanoideae</taxon>
        <taxon>Capsiceae</taxon>
        <taxon>Capsicum</taxon>
    </lineage>
</organism>
<comment type="caution">
    <text evidence="1">The sequence shown here is derived from an EMBL/GenBank/DDBJ whole genome shotgun (WGS) entry which is preliminary data.</text>
</comment>
<evidence type="ECO:0000313" key="1">
    <source>
        <dbReference type="EMBL" id="PHT70006.1"/>
    </source>
</evidence>
<evidence type="ECO:0000313" key="2">
    <source>
        <dbReference type="Proteomes" id="UP000222542"/>
    </source>
</evidence>
<dbReference type="AlphaFoldDB" id="A0A2G2YJT2"/>
<dbReference type="SMR" id="A0A2G2YJT2"/>
<reference evidence="1 2" key="2">
    <citation type="journal article" date="2017" name="Genome Biol.">
        <title>New reference genome sequences of hot pepper reveal the massive evolution of plant disease-resistance genes by retroduplication.</title>
        <authorList>
            <person name="Kim S."/>
            <person name="Park J."/>
            <person name="Yeom S.I."/>
            <person name="Kim Y.M."/>
            <person name="Seo E."/>
            <person name="Kim K.T."/>
            <person name="Kim M.S."/>
            <person name="Lee J.M."/>
            <person name="Cheong K."/>
            <person name="Shin H.S."/>
            <person name="Kim S.B."/>
            <person name="Han K."/>
            <person name="Lee J."/>
            <person name="Park M."/>
            <person name="Lee H.A."/>
            <person name="Lee H.Y."/>
            <person name="Lee Y."/>
            <person name="Oh S."/>
            <person name="Lee J.H."/>
            <person name="Choi E."/>
            <person name="Choi E."/>
            <person name="Lee S.E."/>
            <person name="Jeon J."/>
            <person name="Kim H."/>
            <person name="Choi G."/>
            <person name="Song H."/>
            <person name="Lee J."/>
            <person name="Lee S.C."/>
            <person name="Kwon J.K."/>
            <person name="Lee H.Y."/>
            <person name="Koo N."/>
            <person name="Hong Y."/>
            <person name="Kim R.W."/>
            <person name="Kang W.H."/>
            <person name="Huh J.H."/>
            <person name="Kang B.C."/>
            <person name="Yang T.J."/>
            <person name="Lee Y.H."/>
            <person name="Bennetzen J.L."/>
            <person name="Choi D."/>
        </authorList>
    </citation>
    <scope>NUCLEOTIDE SEQUENCE [LARGE SCALE GENOMIC DNA]</scope>
    <source>
        <strain evidence="2">cv. CM334</strain>
    </source>
</reference>
<name>A0A2G2YJT2_CAPAN</name>
<dbReference type="EMBL" id="AYRZ02000010">
    <property type="protein sequence ID" value="PHT70006.1"/>
    <property type="molecule type" value="Genomic_DNA"/>
</dbReference>
<proteinExistence type="predicted"/>
<keyword evidence="2" id="KW-1185">Reference proteome</keyword>
<accession>A0A2G2YJT2</accession>
<dbReference type="Gramene" id="PHT70006">
    <property type="protein sequence ID" value="PHT70006"/>
    <property type="gene ID" value="T459_25110"/>
</dbReference>
<gene>
    <name evidence="1" type="ORF">T459_25110</name>
</gene>
<protein>
    <submittedName>
        <fullName evidence="1">Uncharacterized protein</fullName>
    </submittedName>
</protein>
<dbReference type="Proteomes" id="UP000222542">
    <property type="component" value="Unassembled WGS sequence"/>
</dbReference>
<sequence length="81" mass="8910">MSLYFQPSVDIKTVLACLIDRLSNIGALCAEVETFTKLNSAIVKVMGTSGIKTSHQPEGGHFRPSSIMDHILKKNLKRHAD</sequence>
<reference evidence="1 2" key="1">
    <citation type="journal article" date="2014" name="Nat. Genet.">
        <title>Genome sequence of the hot pepper provides insights into the evolution of pungency in Capsicum species.</title>
        <authorList>
            <person name="Kim S."/>
            <person name="Park M."/>
            <person name="Yeom S.I."/>
            <person name="Kim Y.M."/>
            <person name="Lee J.M."/>
            <person name="Lee H.A."/>
            <person name="Seo E."/>
            <person name="Choi J."/>
            <person name="Cheong K."/>
            <person name="Kim K.T."/>
            <person name="Jung K."/>
            <person name="Lee G.W."/>
            <person name="Oh S.K."/>
            <person name="Bae C."/>
            <person name="Kim S.B."/>
            <person name="Lee H.Y."/>
            <person name="Kim S.Y."/>
            <person name="Kim M.S."/>
            <person name="Kang B.C."/>
            <person name="Jo Y.D."/>
            <person name="Yang H.B."/>
            <person name="Jeong H.J."/>
            <person name="Kang W.H."/>
            <person name="Kwon J.K."/>
            <person name="Shin C."/>
            <person name="Lim J.Y."/>
            <person name="Park J.H."/>
            <person name="Huh J.H."/>
            <person name="Kim J.S."/>
            <person name="Kim B.D."/>
            <person name="Cohen O."/>
            <person name="Paran I."/>
            <person name="Suh M.C."/>
            <person name="Lee S.B."/>
            <person name="Kim Y.K."/>
            <person name="Shin Y."/>
            <person name="Noh S.J."/>
            <person name="Park J."/>
            <person name="Seo Y.S."/>
            <person name="Kwon S.Y."/>
            <person name="Kim H.A."/>
            <person name="Park J.M."/>
            <person name="Kim H.J."/>
            <person name="Choi S.B."/>
            <person name="Bosland P.W."/>
            <person name="Reeves G."/>
            <person name="Jo S.H."/>
            <person name="Lee B.W."/>
            <person name="Cho H.T."/>
            <person name="Choi H.S."/>
            <person name="Lee M.S."/>
            <person name="Yu Y."/>
            <person name="Do Choi Y."/>
            <person name="Park B.S."/>
            <person name="van Deynze A."/>
            <person name="Ashrafi H."/>
            <person name="Hill T."/>
            <person name="Kim W.T."/>
            <person name="Pai H.S."/>
            <person name="Ahn H.K."/>
            <person name="Yeam I."/>
            <person name="Giovannoni J.J."/>
            <person name="Rose J.K."/>
            <person name="Sorensen I."/>
            <person name="Lee S.J."/>
            <person name="Kim R.W."/>
            <person name="Choi I.Y."/>
            <person name="Choi B.S."/>
            <person name="Lim J.S."/>
            <person name="Lee Y.H."/>
            <person name="Choi D."/>
        </authorList>
    </citation>
    <scope>NUCLEOTIDE SEQUENCE [LARGE SCALE GENOMIC DNA]</scope>
    <source>
        <strain evidence="2">cv. CM334</strain>
    </source>
</reference>